<reference evidence="1" key="1">
    <citation type="submission" date="2019-08" db="EMBL/GenBank/DDBJ databases">
        <authorList>
            <person name="Kucharzyk K."/>
            <person name="Murdoch R.W."/>
            <person name="Higgins S."/>
            <person name="Loffler F."/>
        </authorList>
    </citation>
    <scope>NUCLEOTIDE SEQUENCE</scope>
</reference>
<dbReference type="InterPro" id="IPR006340">
    <property type="entry name" value="DUF436"/>
</dbReference>
<accession>A0A644TPW1</accession>
<dbReference type="PIRSF" id="PIRSF007510">
    <property type="entry name" value="UCP007510"/>
    <property type="match status" value="1"/>
</dbReference>
<dbReference type="EMBL" id="VSSQ01000044">
    <property type="protein sequence ID" value="MPL68983.1"/>
    <property type="molecule type" value="Genomic_DNA"/>
</dbReference>
<dbReference type="InterPro" id="IPR028345">
    <property type="entry name" value="Antibiotic_NAT-like"/>
</dbReference>
<dbReference type="HAMAP" id="MF_00800">
    <property type="entry name" value="UPF0340"/>
    <property type="match status" value="1"/>
</dbReference>
<evidence type="ECO:0000313" key="1">
    <source>
        <dbReference type="EMBL" id="MPL68983.1"/>
    </source>
</evidence>
<dbReference type="SUPFAM" id="SSF110710">
    <property type="entry name" value="TTHA0583/YokD-like"/>
    <property type="match status" value="1"/>
</dbReference>
<name>A0A644TPW1_9ZZZZ</name>
<dbReference type="Gene3D" id="3.40.50.10360">
    <property type="entry name" value="Hypothetical protein TT1679"/>
    <property type="match status" value="1"/>
</dbReference>
<sequence length="190" mass="20003">MATEITMVYSQTKVACNELIAAACLKAGQIIVVGCSTSEVRGARIGSAGSDEVAGAILDALRETAAEAGVMLAIQCCEHLNRALVVERELMERYNFEQVAVVPVPKAGGALAARAMRTFADPVVVETMAAHAGLDIGSTLIGMHLKRVAVPLRLAQKFIGQATVTAATTRPKLIGGARAIYELPELKQMN</sequence>
<dbReference type="Pfam" id="PF04260">
    <property type="entry name" value="DUF436"/>
    <property type="match status" value="1"/>
</dbReference>
<proteinExistence type="inferred from homology"/>
<dbReference type="NCBIfam" id="TIGR01440">
    <property type="entry name" value="TIGR01440 family protein"/>
    <property type="match status" value="1"/>
</dbReference>
<protein>
    <submittedName>
        <fullName evidence="1">Uncharacterized protein</fullName>
    </submittedName>
</protein>
<gene>
    <name evidence="1" type="ORF">SDC9_14716</name>
</gene>
<comment type="caution">
    <text evidence="1">The sequence shown here is derived from an EMBL/GenBank/DDBJ whole genome shotgun (WGS) entry which is preliminary data.</text>
</comment>
<organism evidence="1">
    <name type="scientific">bioreactor metagenome</name>
    <dbReference type="NCBI Taxonomy" id="1076179"/>
    <lineage>
        <taxon>unclassified sequences</taxon>
        <taxon>metagenomes</taxon>
        <taxon>ecological metagenomes</taxon>
    </lineage>
</organism>
<dbReference type="AlphaFoldDB" id="A0A644TPW1"/>